<reference evidence="3" key="1">
    <citation type="submission" date="2023-06" db="EMBL/GenBank/DDBJ databases">
        <title>Reference genome for the Northern bat (Eptesicus nilssonii), a most northern bat species.</title>
        <authorList>
            <person name="Laine V.N."/>
            <person name="Pulliainen A.T."/>
            <person name="Lilley T.M."/>
        </authorList>
    </citation>
    <scope>NUCLEOTIDE SEQUENCE</scope>
    <source>
        <strain evidence="3">BLF_Eptnil</strain>
        <tissue evidence="3">Kidney</tissue>
    </source>
</reference>
<evidence type="ECO:0000256" key="1">
    <source>
        <dbReference type="ARBA" id="ARBA00022980"/>
    </source>
</evidence>
<dbReference type="SUPFAM" id="SSF52313">
    <property type="entry name" value="Ribosomal protein S2"/>
    <property type="match status" value="1"/>
</dbReference>
<dbReference type="PANTHER" id="PTHR11489">
    <property type="entry name" value="40S RIBOSOMAL PROTEIN SA"/>
    <property type="match status" value="1"/>
</dbReference>
<name>A0AA40HM68_CNENI</name>
<dbReference type="GO" id="GO:0015935">
    <property type="term" value="C:small ribosomal subunit"/>
    <property type="evidence" value="ECO:0007669"/>
    <property type="project" value="InterPro"/>
</dbReference>
<sequence length="72" mass="8278">MEQCIYKRKSDGIDTINLKRTWERLLLAVQATVAIENPADVTVIPSRNTGQRAEVGHWSHSDCQLLYSWNLH</sequence>
<proteinExistence type="predicted"/>
<dbReference type="Proteomes" id="UP001177744">
    <property type="component" value="Unassembled WGS sequence"/>
</dbReference>
<dbReference type="GO" id="GO:0003735">
    <property type="term" value="F:structural constituent of ribosome"/>
    <property type="evidence" value="ECO:0007669"/>
    <property type="project" value="InterPro"/>
</dbReference>
<evidence type="ECO:0000313" key="4">
    <source>
        <dbReference type="Proteomes" id="UP001177744"/>
    </source>
</evidence>
<organism evidence="3 4">
    <name type="scientific">Cnephaeus nilssonii</name>
    <name type="common">Northern bat</name>
    <name type="synonym">Eptesicus nilssonii</name>
    <dbReference type="NCBI Taxonomy" id="3371016"/>
    <lineage>
        <taxon>Eukaryota</taxon>
        <taxon>Metazoa</taxon>
        <taxon>Chordata</taxon>
        <taxon>Craniata</taxon>
        <taxon>Vertebrata</taxon>
        <taxon>Euteleostomi</taxon>
        <taxon>Mammalia</taxon>
        <taxon>Eutheria</taxon>
        <taxon>Laurasiatheria</taxon>
        <taxon>Chiroptera</taxon>
        <taxon>Yangochiroptera</taxon>
        <taxon>Vespertilionidae</taxon>
        <taxon>Cnephaeus</taxon>
    </lineage>
</organism>
<gene>
    <name evidence="3" type="ORF">QTO34_006723</name>
</gene>
<evidence type="ECO:0000256" key="2">
    <source>
        <dbReference type="ARBA" id="ARBA00023274"/>
    </source>
</evidence>
<dbReference type="Gene3D" id="3.40.50.10490">
    <property type="entry name" value="Glucose-6-phosphate isomerase like protein, domain 1"/>
    <property type="match status" value="1"/>
</dbReference>
<dbReference type="EMBL" id="JAULJE010000017">
    <property type="protein sequence ID" value="KAK1333186.1"/>
    <property type="molecule type" value="Genomic_DNA"/>
</dbReference>
<evidence type="ECO:0000313" key="3">
    <source>
        <dbReference type="EMBL" id="KAK1333186.1"/>
    </source>
</evidence>
<dbReference type="GO" id="GO:0006412">
    <property type="term" value="P:translation"/>
    <property type="evidence" value="ECO:0007669"/>
    <property type="project" value="InterPro"/>
</dbReference>
<keyword evidence="4" id="KW-1185">Reference proteome</keyword>
<keyword evidence="2" id="KW-0687">Ribonucleoprotein</keyword>
<dbReference type="InterPro" id="IPR005707">
    <property type="entry name" value="Ribosomal_uS2_euk/arc"/>
</dbReference>
<dbReference type="InterPro" id="IPR023591">
    <property type="entry name" value="Ribosomal_uS2_flav_dom_sf"/>
</dbReference>
<protein>
    <submittedName>
        <fullName evidence="3">Uncharacterized protein</fullName>
    </submittedName>
</protein>
<accession>A0AA40HM68</accession>
<dbReference type="AlphaFoldDB" id="A0AA40HM68"/>
<keyword evidence="1" id="KW-0689">Ribosomal protein</keyword>
<comment type="caution">
    <text evidence="3">The sequence shown here is derived from an EMBL/GenBank/DDBJ whole genome shotgun (WGS) entry which is preliminary data.</text>
</comment>